<accession>A0A4R2TVN2</accession>
<reference evidence="3 4" key="1">
    <citation type="submission" date="2019-03" db="EMBL/GenBank/DDBJ databases">
        <title>Genomic Encyclopedia of Type Strains, Phase IV (KMG-IV): sequencing the most valuable type-strain genomes for metagenomic binning, comparative biology and taxonomic classification.</title>
        <authorList>
            <person name="Goeker M."/>
        </authorList>
    </citation>
    <scope>NUCLEOTIDE SEQUENCE [LARGE SCALE GENOMIC DNA]</scope>
    <source>
        <strain evidence="3 4">DSM 100013</strain>
    </source>
</reference>
<dbReference type="GO" id="GO:0008168">
    <property type="term" value="F:methyltransferase activity"/>
    <property type="evidence" value="ECO:0007669"/>
    <property type="project" value="UniProtKB-KW"/>
</dbReference>
<dbReference type="SUPFAM" id="SSF53335">
    <property type="entry name" value="S-adenosyl-L-methionine-dependent methyltransferases"/>
    <property type="match status" value="1"/>
</dbReference>
<dbReference type="InterPro" id="IPR002052">
    <property type="entry name" value="DNA_methylase_N6_adenine_CS"/>
</dbReference>
<keyword evidence="1 3" id="KW-0489">Methyltransferase</keyword>
<dbReference type="GO" id="GO:0003676">
    <property type="term" value="F:nucleic acid binding"/>
    <property type="evidence" value="ECO:0007669"/>
    <property type="project" value="InterPro"/>
</dbReference>
<dbReference type="PROSITE" id="PS00092">
    <property type="entry name" value="N6_MTASE"/>
    <property type="match status" value="1"/>
</dbReference>
<sequence>MRVISGKAKGLKLIPPNDMKVRPTTDRIKEAIFSSIQGYIDGSVILDLFAGTGSLGIEALSRGSSKAYFVDSSKESIKIINDNLGSTKLKDDAEVLFMDAKLAIKKLARDDVKLDIIFLDPPYREALIESIIIDLVDNNLVKENTIIIAEHEIELALSEEIKSFYKFKEKKYGKIIISFYRSEEED</sequence>
<dbReference type="OrthoDB" id="9803017at2"/>
<dbReference type="GO" id="GO:0031167">
    <property type="term" value="P:rRNA methylation"/>
    <property type="evidence" value="ECO:0007669"/>
    <property type="project" value="InterPro"/>
</dbReference>
<dbReference type="InterPro" id="IPR029063">
    <property type="entry name" value="SAM-dependent_MTases_sf"/>
</dbReference>
<evidence type="ECO:0000313" key="4">
    <source>
        <dbReference type="Proteomes" id="UP000295504"/>
    </source>
</evidence>
<dbReference type="AlphaFoldDB" id="A0A4R2TVN2"/>
<comment type="caution">
    <text evidence="3">The sequence shown here is derived from an EMBL/GenBank/DDBJ whole genome shotgun (WGS) entry which is preliminary data.</text>
</comment>
<organism evidence="3 4">
    <name type="scientific">Serpentinicella alkaliphila</name>
    <dbReference type="NCBI Taxonomy" id="1734049"/>
    <lineage>
        <taxon>Bacteria</taxon>
        <taxon>Bacillati</taxon>
        <taxon>Bacillota</taxon>
        <taxon>Clostridia</taxon>
        <taxon>Peptostreptococcales</taxon>
        <taxon>Natronincolaceae</taxon>
        <taxon>Serpentinicella</taxon>
    </lineage>
</organism>
<evidence type="ECO:0000256" key="1">
    <source>
        <dbReference type="ARBA" id="ARBA00022603"/>
    </source>
</evidence>
<dbReference type="InterPro" id="IPR004398">
    <property type="entry name" value="RNA_MeTrfase_RsmD"/>
</dbReference>
<gene>
    <name evidence="3" type="ORF">EDD79_102430</name>
</gene>
<dbReference type="NCBIfam" id="TIGR00095">
    <property type="entry name" value="16S rRNA (guanine(966)-N(2))-methyltransferase RsmD"/>
    <property type="match status" value="1"/>
</dbReference>
<dbReference type="RefSeq" id="WP_132848814.1">
    <property type="nucleotide sequence ID" value="NZ_CP058648.1"/>
</dbReference>
<dbReference type="Proteomes" id="UP000295504">
    <property type="component" value="Unassembled WGS sequence"/>
</dbReference>
<evidence type="ECO:0000313" key="3">
    <source>
        <dbReference type="EMBL" id="TCQ01689.1"/>
    </source>
</evidence>
<protein>
    <submittedName>
        <fullName evidence="3">16S rRNA (Guanine(966)-N(2))-methyltransferase RsmD</fullName>
    </submittedName>
</protein>
<dbReference type="Gene3D" id="3.40.50.150">
    <property type="entry name" value="Vaccinia Virus protein VP39"/>
    <property type="match status" value="1"/>
</dbReference>
<name>A0A4R2TVN2_9FIRM</name>
<dbReference type="PIRSF" id="PIRSF004553">
    <property type="entry name" value="CHP00095"/>
    <property type="match status" value="1"/>
</dbReference>
<dbReference type="EMBL" id="SLYC01000024">
    <property type="protein sequence ID" value="TCQ01689.1"/>
    <property type="molecule type" value="Genomic_DNA"/>
</dbReference>
<dbReference type="Pfam" id="PF03602">
    <property type="entry name" value="Cons_hypoth95"/>
    <property type="match status" value="1"/>
</dbReference>
<keyword evidence="4" id="KW-1185">Reference proteome</keyword>
<keyword evidence="2 3" id="KW-0808">Transferase</keyword>
<proteinExistence type="predicted"/>
<dbReference type="PANTHER" id="PTHR43542:SF1">
    <property type="entry name" value="METHYLTRANSFERASE"/>
    <property type="match status" value="1"/>
</dbReference>
<dbReference type="PANTHER" id="PTHR43542">
    <property type="entry name" value="METHYLTRANSFERASE"/>
    <property type="match status" value="1"/>
</dbReference>
<evidence type="ECO:0000256" key="2">
    <source>
        <dbReference type="ARBA" id="ARBA00022679"/>
    </source>
</evidence>